<evidence type="ECO:0000259" key="10">
    <source>
        <dbReference type="PROSITE" id="PS50237"/>
    </source>
</evidence>
<dbReference type="GO" id="GO:0005737">
    <property type="term" value="C:cytoplasm"/>
    <property type="evidence" value="ECO:0007669"/>
    <property type="project" value="TreeGrafter"/>
</dbReference>
<dbReference type="InterPro" id="IPR046342">
    <property type="entry name" value="CBS_dom_sf"/>
</dbReference>
<dbReference type="Gene3D" id="3.30.2410.10">
    <property type="entry name" value="Hect, E3 ligase catalytic domain"/>
    <property type="match status" value="1"/>
</dbReference>
<feature type="domain" description="CBS" evidence="11">
    <location>
        <begin position="718"/>
        <end position="778"/>
    </location>
</feature>
<dbReference type="InterPro" id="IPR050409">
    <property type="entry name" value="E3_ubiq-protein_ligase"/>
</dbReference>
<proteinExistence type="predicted"/>
<evidence type="ECO:0000256" key="7">
    <source>
        <dbReference type="PROSITE-ProRule" id="PRU00104"/>
    </source>
</evidence>
<protein>
    <recommendedName>
        <fullName evidence="3">HECT-type E3 ubiquitin transferase</fullName>
        <ecNumber evidence="3">2.3.2.26</ecNumber>
    </recommendedName>
</protein>
<dbReference type="FunFam" id="3.90.1750.10:FF:000026">
    <property type="entry name" value="E3 ubiquitin-protein ligase HACE1"/>
    <property type="match status" value="1"/>
</dbReference>
<feature type="non-terminal residue" evidence="12">
    <location>
        <position position="1080"/>
    </location>
</feature>
<evidence type="ECO:0000259" key="11">
    <source>
        <dbReference type="PROSITE" id="PS51371"/>
    </source>
</evidence>
<evidence type="ECO:0000256" key="8">
    <source>
        <dbReference type="PROSITE-ProRule" id="PRU00703"/>
    </source>
</evidence>
<comment type="caution">
    <text evidence="12">The sequence shown here is derived from an EMBL/GenBank/DDBJ whole genome shotgun (WGS) entry which is preliminary data.</text>
</comment>
<dbReference type="CDD" id="cd00381">
    <property type="entry name" value="IMPDH"/>
    <property type="match status" value="1"/>
</dbReference>
<dbReference type="AlphaFoldDB" id="A0A9P1FZN6"/>
<dbReference type="Gene3D" id="3.90.1750.10">
    <property type="entry name" value="Hect, E3 ligase catalytic domains"/>
    <property type="match status" value="1"/>
</dbReference>
<evidence type="ECO:0000256" key="9">
    <source>
        <dbReference type="SAM" id="MobiDB-lite"/>
    </source>
</evidence>
<dbReference type="InterPro" id="IPR035983">
    <property type="entry name" value="Hect_E3_ubiquitin_ligase"/>
</dbReference>
<dbReference type="GO" id="GO:0000209">
    <property type="term" value="P:protein polyubiquitination"/>
    <property type="evidence" value="ECO:0007669"/>
    <property type="project" value="TreeGrafter"/>
</dbReference>
<keyword evidence="15" id="KW-1185">Reference proteome</keyword>
<dbReference type="SMART" id="SM00119">
    <property type="entry name" value="HECTc"/>
    <property type="match status" value="1"/>
</dbReference>
<dbReference type="Proteomes" id="UP001152797">
    <property type="component" value="Unassembled WGS sequence"/>
</dbReference>
<dbReference type="Gene3D" id="3.30.2160.10">
    <property type="entry name" value="Hect, E3 ligase catalytic domain"/>
    <property type="match status" value="1"/>
</dbReference>
<evidence type="ECO:0000313" key="13">
    <source>
        <dbReference type="EMBL" id="CAL1147923.1"/>
    </source>
</evidence>
<dbReference type="Pfam" id="PF00632">
    <property type="entry name" value="HECT"/>
    <property type="match status" value="1"/>
</dbReference>
<dbReference type="PROSITE" id="PS50237">
    <property type="entry name" value="HECT"/>
    <property type="match status" value="1"/>
</dbReference>
<dbReference type="FunFam" id="3.20.20.70:FF:000424">
    <property type="entry name" value="Inosine-5'-monophosphate dehydrogenase 2"/>
    <property type="match status" value="2"/>
</dbReference>
<dbReference type="InterPro" id="IPR000644">
    <property type="entry name" value="CBS_dom"/>
</dbReference>
<evidence type="ECO:0000256" key="4">
    <source>
        <dbReference type="ARBA" id="ARBA00022679"/>
    </source>
</evidence>
<dbReference type="SMART" id="SM01240">
    <property type="entry name" value="IMPDH"/>
    <property type="match status" value="1"/>
</dbReference>
<evidence type="ECO:0000256" key="3">
    <source>
        <dbReference type="ARBA" id="ARBA00012485"/>
    </source>
</evidence>
<dbReference type="EC" id="2.3.2.26" evidence="3"/>
<comment type="catalytic activity">
    <reaction evidence="1">
        <text>S-ubiquitinyl-[E2 ubiquitin-conjugating enzyme]-L-cysteine + [acceptor protein]-L-lysine = [E2 ubiquitin-conjugating enzyme]-L-cysteine + N(6)-ubiquitinyl-[acceptor protein]-L-lysine.</text>
        <dbReference type="EC" id="2.3.2.26"/>
    </reaction>
</comment>
<feature type="domain" description="HECT" evidence="10">
    <location>
        <begin position="256"/>
        <end position="578"/>
    </location>
</feature>
<dbReference type="InterPro" id="IPR000569">
    <property type="entry name" value="HECT_dom"/>
</dbReference>
<dbReference type="EMBL" id="CAMXCT020001968">
    <property type="protein sequence ID" value="CAL1147923.1"/>
    <property type="molecule type" value="Genomic_DNA"/>
</dbReference>
<dbReference type="PROSITE" id="PS51371">
    <property type="entry name" value="CBS"/>
    <property type="match status" value="1"/>
</dbReference>
<keyword evidence="6 8" id="KW-0129">CBS domain</keyword>
<evidence type="ECO:0000313" key="14">
    <source>
        <dbReference type="EMBL" id="CAL4781860.1"/>
    </source>
</evidence>
<dbReference type="FunFam" id="3.30.2160.10:FF:000001">
    <property type="entry name" value="E3 ubiquitin-protein ligase NEDD4-like"/>
    <property type="match status" value="1"/>
</dbReference>
<keyword evidence="5 7" id="KW-0833">Ubl conjugation pathway</keyword>
<evidence type="ECO:0000256" key="1">
    <source>
        <dbReference type="ARBA" id="ARBA00000885"/>
    </source>
</evidence>
<dbReference type="SUPFAM" id="SSF56204">
    <property type="entry name" value="Hect, E3 ligase catalytic domain"/>
    <property type="match status" value="1"/>
</dbReference>
<dbReference type="FunFam" id="3.30.2410.10:FF:000009">
    <property type="entry name" value="Probable E3 ubiquitin-protein ligase HECTD2"/>
    <property type="match status" value="1"/>
</dbReference>
<reference evidence="13" key="2">
    <citation type="submission" date="2024-04" db="EMBL/GenBank/DDBJ databases">
        <authorList>
            <person name="Chen Y."/>
            <person name="Shah S."/>
            <person name="Dougan E. K."/>
            <person name="Thang M."/>
            <person name="Chan C."/>
        </authorList>
    </citation>
    <scope>NUCLEOTIDE SEQUENCE [LARGE SCALE GENOMIC DNA]</scope>
</reference>
<name>A0A9P1FZN6_9DINO</name>
<dbReference type="GO" id="GO:0061630">
    <property type="term" value="F:ubiquitin protein ligase activity"/>
    <property type="evidence" value="ECO:0007669"/>
    <property type="project" value="UniProtKB-EC"/>
</dbReference>
<feature type="compositionally biased region" description="Basic and acidic residues" evidence="9">
    <location>
        <begin position="77"/>
        <end position="90"/>
    </location>
</feature>
<dbReference type="CDD" id="cd00078">
    <property type="entry name" value="HECTc"/>
    <property type="match status" value="1"/>
</dbReference>
<dbReference type="SMART" id="SM00116">
    <property type="entry name" value="CBS"/>
    <property type="match status" value="2"/>
</dbReference>
<dbReference type="PANTHER" id="PTHR11254:SF67">
    <property type="entry name" value="E3 UBIQUITIN-PROTEIN LIGASE HUWE1"/>
    <property type="match status" value="1"/>
</dbReference>
<gene>
    <name evidence="12" type="ORF">C1SCF055_LOCUS21190</name>
</gene>
<dbReference type="InterPro" id="IPR013785">
    <property type="entry name" value="Aldolase_TIM"/>
</dbReference>
<dbReference type="GO" id="GO:0006511">
    <property type="term" value="P:ubiquitin-dependent protein catabolic process"/>
    <property type="evidence" value="ECO:0007669"/>
    <property type="project" value="TreeGrafter"/>
</dbReference>
<evidence type="ECO:0000256" key="5">
    <source>
        <dbReference type="ARBA" id="ARBA00022786"/>
    </source>
</evidence>
<feature type="active site" description="Glycyl thioester intermediate" evidence="7">
    <location>
        <position position="557"/>
    </location>
</feature>
<dbReference type="PANTHER" id="PTHR11254">
    <property type="entry name" value="HECT DOMAIN UBIQUITIN-PROTEIN LIGASE"/>
    <property type="match status" value="1"/>
</dbReference>
<evidence type="ECO:0000256" key="2">
    <source>
        <dbReference type="ARBA" id="ARBA00004906"/>
    </source>
</evidence>
<sequence length="1080" mass="119772">DKTLDRLHDTEVFATPAQRILSTGVAPSQLRVESAGANMSGALASNVQTTPPKPLLNRLLPLIEAFFVLHNGSKEAELEQKEKDQKKAEQEGGSTSSGRAGKQVFADLVEVTLVERSRFGQPGFCKQHRRPLNAGNSRDFPPVAWWNYQRERLGNGTWEGYKNRNYEAAMKGLNGKVEAYEAYGNEGFPEWALIKQTPSLLNKSFSPVLKHMPHCLDFDNKRAYFRSQLRSRRMESRYETIRLRVRHRVAHQRNRTGEEMRAKIQVQFQGEEGIDAGGVGKEWYGALAKEIFNPNYALFVQAGGKACTYHPNPMSYVTRDHLDFFHFIGRVIGKAIHDAQNLEAWFTRGFYKHMLGKKVIAADLEAFDPEYFSNLKWMLDNDITDIVELYFCAESDELGQMKVVDLKPNGRSLPVTNENKYEYIQLMSEHKMTNSVRQQIDAFLKGLHEIVPPELLSLFDDKELELLISGLPDIDIEDLKANTEYHNYTPQSDQIQWFWKVLSEFSQEQRAWFLQFATGTSRVPVEGFKGLVGMRGPQKFCIHKAFGPERLPSAHTCFNQLDLPDYPSEEVLREKLLQVGSLGKPLSPPFENHGCSNQRQQGLIEALLSEDGFSADDIFGSSTSMSGYTYDDLICLPGHINFGVHDVNLSSRFSKKIHLKTPIVSSPMDTVTESNMAIAMALEGGIGVIHTNLSVEAQAAEVQRVKKYKAARAAEGPPCPDAEVCVPPTMTLEELDELKNRLGFTGFPVTESGRMGAKLLGLVTKRDCDFVEDRKTRLSAIMTPVKERANRKGKLPIVTASGLLVAMVSRTDIKKNVEFPNATKDPLNKQLLVAAAVGTRPADRDRVNALVSAGPPCPDAEVCVPPTMTLEELDEIFAARCPAQKVLLRMGIGSICTTQEVCACGRAQASAVYNVAKLARVYDVPILADGGISSPGHIVKAMSLGAGAAMCGSLLAGTSETPGEYFYSEDGKRLKRYRGMGSIDAMKKGSDDRYFGTAAAIKVAQGVSGTVQDKGSIHRYIPYLTQGIRHGMQDIGAQSVQQVQSMLQAGQLRFELRSAAAQREGGVHGLHSFERKLFDS</sequence>
<dbReference type="GO" id="GO:0003938">
    <property type="term" value="F:IMP dehydrogenase activity"/>
    <property type="evidence" value="ECO:0007669"/>
    <property type="project" value="UniProtKB-ARBA"/>
</dbReference>
<feature type="region of interest" description="Disordered" evidence="9">
    <location>
        <begin position="77"/>
        <end position="99"/>
    </location>
</feature>
<organism evidence="12">
    <name type="scientific">Cladocopium goreaui</name>
    <dbReference type="NCBI Taxonomy" id="2562237"/>
    <lineage>
        <taxon>Eukaryota</taxon>
        <taxon>Sar</taxon>
        <taxon>Alveolata</taxon>
        <taxon>Dinophyceae</taxon>
        <taxon>Suessiales</taxon>
        <taxon>Symbiodiniaceae</taxon>
        <taxon>Cladocopium</taxon>
    </lineage>
</organism>
<accession>A0A9P1FZN6</accession>
<comment type="pathway">
    <text evidence="2">Protein modification; protein ubiquitination.</text>
</comment>
<dbReference type="Pfam" id="PF00478">
    <property type="entry name" value="IMPDH"/>
    <property type="match status" value="2"/>
</dbReference>
<dbReference type="Gene3D" id="3.20.20.70">
    <property type="entry name" value="Aldolase class I"/>
    <property type="match status" value="2"/>
</dbReference>
<reference evidence="12" key="1">
    <citation type="submission" date="2022-10" db="EMBL/GenBank/DDBJ databases">
        <authorList>
            <person name="Chen Y."/>
            <person name="Dougan E. K."/>
            <person name="Chan C."/>
            <person name="Rhodes N."/>
            <person name="Thang M."/>
        </authorList>
    </citation>
    <scope>NUCLEOTIDE SEQUENCE</scope>
</reference>
<dbReference type="SUPFAM" id="SSF54631">
    <property type="entry name" value="CBS-domain pair"/>
    <property type="match status" value="1"/>
</dbReference>
<evidence type="ECO:0000313" key="15">
    <source>
        <dbReference type="Proteomes" id="UP001152797"/>
    </source>
</evidence>
<dbReference type="InterPro" id="IPR001093">
    <property type="entry name" value="IMP_DH_GMPRt"/>
</dbReference>
<keyword evidence="4 14" id="KW-0808">Transferase</keyword>
<evidence type="ECO:0000256" key="6">
    <source>
        <dbReference type="ARBA" id="ARBA00023122"/>
    </source>
</evidence>
<dbReference type="EMBL" id="CAMXCT030001968">
    <property type="protein sequence ID" value="CAL4781860.1"/>
    <property type="molecule type" value="Genomic_DNA"/>
</dbReference>
<evidence type="ECO:0000313" key="12">
    <source>
        <dbReference type="EMBL" id="CAI3994548.1"/>
    </source>
</evidence>
<dbReference type="EMBL" id="CAMXCT010001968">
    <property type="protein sequence ID" value="CAI3994548.1"/>
    <property type="molecule type" value="Genomic_DNA"/>
</dbReference>
<dbReference type="SUPFAM" id="SSF51412">
    <property type="entry name" value="Inosine monophosphate dehydrogenase (IMPDH)"/>
    <property type="match status" value="1"/>
</dbReference>